<accession>A0A9W6ASZ9</accession>
<dbReference type="Proteomes" id="UP001144157">
    <property type="component" value="Unassembled WGS sequence"/>
</dbReference>
<protein>
    <submittedName>
        <fullName evidence="1">Uncharacterized protein</fullName>
    </submittedName>
</protein>
<evidence type="ECO:0000313" key="2">
    <source>
        <dbReference type="Proteomes" id="UP001144157"/>
    </source>
</evidence>
<reference evidence="1" key="1">
    <citation type="submission" date="2022-07" db="EMBL/GenBank/DDBJ databases">
        <title>Taxonomy of Aspergillus series Nigri: significant species reduction supported by multi-species coalescent approaches.</title>
        <authorList>
            <person name="Bian C."/>
            <person name="Kusuya Y."/>
            <person name="Sklenar F."/>
            <person name="D'hooge E."/>
            <person name="Yaguchi T."/>
            <person name="Takahashi H."/>
            <person name="Hubka V."/>
        </authorList>
    </citation>
    <scope>NUCLEOTIDE SEQUENCE</scope>
    <source>
        <strain evidence="1">IFM 56815</strain>
    </source>
</reference>
<dbReference type="EMBL" id="BRPE01000012">
    <property type="protein sequence ID" value="GLA88021.1"/>
    <property type="molecule type" value="Genomic_DNA"/>
</dbReference>
<evidence type="ECO:0000313" key="1">
    <source>
        <dbReference type="EMBL" id="GLA88021.1"/>
    </source>
</evidence>
<gene>
    <name evidence="1" type="ORF">AtubIFM56815_002459</name>
</gene>
<organism evidence="1 2">
    <name type="scientific">Aspergillus tubingensis</name>
    <dbReference type="NCBI Taxonomy" id="5068"/>
    <lineage>
        <taxon>Eukaryota</taxon>
        <taxon>Fungi</taxon>
        <taxon>Dikarya</taxon>
        <taxon>Ascomycota</taxon>
        <taxon>Pezizomycotina</taxon>
        <taxon>Eurotiomycetes</taxon>
        <taxon>Eurotiomycetidae</taxon>
        <taxon>Eurotiales</taxon>
        <taxon>Aspergillaceae</taxon>
        <taxon>Aspergillus</taxon>
        <taxon>Aspergillus subgen. Circumdati</taxon>
    </lineage>
</organism>
<dbReference type="AlphaFoldDB" id="A0A9W6ASZ9"/>
<proteinExistence type="predicted"/>
<comment type="caution">
    <text evidence="1">The sequence shown here is derived from an EMBL/GenBank/DDBJ whole genome shotgun (WGS) entry which is preliminary data.</text>
</comment>
<sequence length="92" mass="10278">MALSIIRLDMYAPFVQTNSTNTLDRTICNGKPLLDRIECLSSQLTSHETDTSGSTMSTRAEMIRLSGRSYRKGQRVVRVDDAVGTTYRESTT</sequence>
<name>A0A9W6ASZ9_ASPTU</name>